<dbReference type="PANTHER" id="PTHR34630:SF34">
    <property type="entry name" value="OS11G0245800 PROTEIN"/>
    <property type="match status" value="1"/>
</dbReference>
<sequence>MHTLLPSIKSLDLYNCPEIESFPEGGLPSNLSSLEIWNCSKLTAHRREWNLQRLPSLRHFTLTGEYDGLSFPEDGMEFFPEDRVESFPEEGLLPSTLITLHIGYLSNLKSLNKNGLQLLDSEVIFEQVTLRKAQFSNFHTQYILPHSFHNKIPSINSDRKEKMLPTKRETYDYARYLVLFIDSGNHTNSLSRCNGIHDMQLEFFKISSRSNSITAPWSTATVKQ</sequence>
<dbReference type="AlphaFoldDB" id="A0A4V3WN43"/>
<comment type="caution">
    <text evidence="1">The sequence shown here is derived from an EMBL/GenBank/DDBJ whole genome shotgun (WGS) entry which is preliminary data.</text>
</comment>
<accession>A0A4V3WN43</accession>
<organism evidence="1 2">
    <name type="scientific">Camellia sinensis var. sinensis</name>
    <name type="common">China tea</name>
    <dbReference type="NCBI Taxonomy" id="542762"/>
    <lineage>
        <taxon>Eukaryota</taxon>
        <taxon>Viridiplantae</taxon>
        <taxon>Streptophyta</taxon>
        <taxon>Embryophyta</taxon>
        <taxon>Tracheophyta</taxon>
        <taxon>Spermatophyta</taxon>
        <taxon>Magnoliopsida</taxon>
        <taxon>eudicotyledons</taxon>
        <taxon>Gunneridae</taxon>
        <taxon>Pentapetalae</taxon>
        <taxon>asterids</taxon>
        <taxon>Ericales</taxon>
        <taxon>Theaceae</taxon>
        <taxon>Camellia</taxon>
    </lineage>
</organism>
<protein>
    <submittedName>
        <fullName evidence="1">Uncharacterized protein</fullName>
    </submittedName>
</protein>
<proteinExistence type="predicted"/>
<dbReference type="InterPro" id="IPR032675">
    <property type="entry name" value="LRR_dom_sf"/>
</dbReference>
<keyword evidence="2" id="KW-1185">Reference proteome</keyword>
<reference evidence="1 2" key="1">
    <citation type="journal article" date="2018" name="Proc. Natl. Acad. Sci. U.S.A.">
        <title>Draft genome sequence of Camellia sinensis var. sinensis provides insights into the evolution of the tea genome and tea quality.</title>
        <authorList>
            <person name="Wei C."/>
            <person name="Yang H."/>
            <person name="Wang S."/>
            <person name="Zhao J."/>
            <person name="Liu C."/>
            <person name="Gao L."/>
            <person name="Xia E."/>
            <person name="Lu Y."/>
            <person name="Tai Y."/>
            <person name="She G."/>
            <person name="Sun J."/>
            <person name="Cao H."/>
            <person name="Tong W."/>
            <person name="Gao Q."/>
            <person name="Li Y."/>
            <person name="Deng W."/>
            <person name="Jiang X."/>
            <person name="Wang W."/>
            <person name="Chen Q."/>
            <person name="Zhang S."/>
            <person name="Li H."/>
            <person name="Wu J."/>
            <person name="Wang P."/>
            <person name="Li P."/>
            <person name="Shi C."/>
            <person name="Zheng F."/>
            <person name="Jian J."/>
            <person name="Huang B."/>
            <person name="Shan D."/>
            <person name="Shi M."/>
            <person name="Fang C."/>
            <person name="Yue Y."/>
            <person name="Li F."/>
            <person name="Li D."/>
            <person name="Wei S."/>
            <person name="Han B."/>
            <person name="Jiang C."/>
            <person name="Yin Y."/>
            <person name="Xia T."/>
            <person name="Zhang Z."/>
            <person name="Bennetzen J.L."/>
            <person name="Zhao S."/>
            <person name="Wan X."/>
        </authorList>
    </citation>
    <scope>NUCLEOTIDE SEQUENCE [LARGE SCALE GENOMIC DNA]</scope>
    <source>
        <strain evidence="2">cv. Shuchazao</strain>
        <tissue evidence="1">Leaf</tissue>
    </source>
</reference>
<dbReference type="Proteomes" id="UP000306102">
    <property type="component" value="Unassembled WGS sequence"/>
</dbReference>
<evidence type="ECO:0000313" key="2">
    <source>
        <dbReference type="Proteomes" id="UP000306102"/>
    </source>
</evidence>
<dbReference type="PANTHER" id="PTHR34630">
    <property type="entry name" value="OS11G0677101 PROTEIN"/>
    <property type="match status" value="1"/>
</dbReference>
<evidence type="ECO:0000313" key="1">
    <source>
        <dbReference type="EMBL" id="THG11067.1"/>
    </source>
</evidence>
<dbReference type="SUPFAM" id="SSF52058">
    <property type="entry name" value="L domain-like"/>
    <property type="match status" value="1"/>
</dbReference>
<dbReference type="Gene3D" id="3.80.10.10">
    <property type="entry name" value="Ribonuclease Inhibitor"/>
    <property type="match status" value="1"/>
</dbReference>
<dbReference type="EMBL" id="SDRB02007472">
    <property type="protein sequence ID" value="THG11067.1"/>
    <property type="molecule type" value="Genomic_DNA"/>
</dbReference>
<gene>
    <name evidence="1" type="ORF">TEA_021826</name>
</gene>
<name>A0A4V3WN43_CAMSN</name>
<dbReference type="STRING" id="542762.A0A4V3WN43"/>